<evidence type="ECO:0000259" key="12">
    <source>
        <dbReference type="Pfam" id="PF02236"/>
    </source>
</evidence>
<dbReference type="SUPFAM" id="SSF47724">
    <property type="entry name" value="Domain of early E2A DNA-binding protein, ADDBP"/>
    <property type="match status" value="1"/>
</dbReference>
<dbReference type="GO" id="GO:0008270">
    <property type="term" value="F:zinc ion binding"/>
    <property type="evidence" value="ECO:0007669"/>
    <property type="project" value="UniProtKB-UniRule"/>
</dbReference>
<dbReference type="InterPro" id="IPR036367">
    <property type="entry name" value="Ad_DBP_C_sf"/>
</dbReference>
<feature type="region of interest" description="Flexible loop" evidence="10">
    <location>
        <begin position="233"/>
        <end position="267"/>
    </location>
</feature>
<evidence type="ECO:0000256" key="11">
    <source>
        <dbReference type="SAM" id="MobiDB-lite"/>
    </source>
</evidence>
<evidence type="ECO:0000313" key="14">
    <source>
        <dbReference type="EMBL" id="QRV11589.1"/>
    </source>
</evidence>
<evidence type="ECO:0000256" key="3">
    <source>
        <dbReference type="ARBA" id="ARBA00022562"/>
    </source>
</evidence>
<dbReference type="InterPro" id="IPR036362">
    <property type="entry name" value="Adenovirus_DNA-bd_N_sf"/>
</dbReference>
<dbReference type="GO" id="GO:0039687">
    <property type="term" value="P:viral DNA strand displacement replication"/>
    <property type="evidence" value="ECO:0007669"/>
    <property type="project" value="UniProtKB-UniRule"/>
</dbReference>
<dbReference type="GO" id="GO:0003677">
    <property type="term" value="F:DNA binding"/>
    <property type="evidence" value="ECO:0007669"/>
    <property type="project" value="UniProtKB-UniRule"/>
</dbReference>
<comment type="subunit">
    <text evidence="10">Homomultimerizes on viral ssDNA bound to pTP. Forms a initiation complex with viral polymerase, pTP and hosts NFIA and POU2F1/OCT1. Interacts with host SRCAP.</text>
</comment>
<dbReference type="GO" id="GO:0006260">
    <property type="term" value="P:DNA replication"/>
    <property type="evidence" value="ECO:0007669"/>
    <property type="project" value="UniProtKB-KW"/>
</dbReference>
<name>A0A894JCE0_9ADEN</name>
<dbReference type="GO" id="GO:0045740">
    <property type="term" value="P:positive regulation of DNA replication"/>
    <property type="evidence" value="ECO:0007669"/>
    <property type="project" value="UniProtKB-UniRule"/>
</dbReference>
<feature type="binding site" evidence="10">
    <location>
        <position position="220"/>
    </location>
    <ligand>
        <name>Zn(2+)</name>
        <dbReference type="ChEBI" id="CHEBI:29105"/>
        <label>1</label>
    </ligand>
</feature>
<feature type="modified residue" description="Phosphotyrosine; by host" evidence="10">
    <location>
        <position position="136"/>
    </location>
</feature>
<dbReference type="SUPFAM" id="SSF57917">
    <property type="entry name" value="Zn-binding domains of ADDBP"/>
    <property type="match status" value="2"/>
</dbReference>
<keyword evidence="8 10" id="KW-1194">Viral DNA replication</keyword>
<feature type="domain" description="Adenovirus DNA-binding all-alpha" evidence="12">
    <location>
        <begin position="123"/>
        <end position="199"/>
    </location>
</feature>
<feature type="binding site" evidence="10">
    <location>
        <position position="334"/>
    </location>
    <ligand>
        <name>Zn(2+)</name>
        <dbReference type="ChEBI" id="CHEBI:29105"/>
        <label>2</label>
    </ligand>
</feature>
<dbReference type="GO" id="GO:0006351">
    <property type="term" value="P:DNA-templated transcription"/>
    <property type="evidence" value="ECO:0007669"/>
    <property type="project" value="UniProtKB-UniRule"/>
</dbReference>
<feature type="binding site" evidence="10">
    <location>
        <position position="385"/>
    </location>
    <ligand>
        <name>Zn(2+)</name>
        <dbReference type="ChEBI" id="CHEBI:29105"/>
        <label>2</label>
    </ligand>
</feature>
<protein>
    <recommendedName>
        <fullName evidence="10">DNA-binding protein</fullName>
        <shortName evidence="10">DBP</shortName>
    </recommendedName>
    <alternativeName>
        <fullName evidence="10">Early 2A protein</fullName>
    </alternativeName>
    <alternativeName>
        <fullName evidence="10">Early E2A DNA-binding protein</fullName>
    </alternativeName>
</protein>
<keyword evidence="3 10" id="KW-1048">Host nucleus</keyword>
<comment type="domain">
    <text evidence="10">The C-terminal arm bridges DBP molecules together, thereby creating a chain.</text>
</comment>
<feature type="binding site" evidence="10">
    <location>
        <position position="332"/>
    </location>
    <ligand>
        <name>Zn(2+)</name>
        <dbReference type="ChEBI" id="CHEBI:29105"/>
        <label>2</label>
    </ligand>
</feature>
<reference evidence="14" key="1">
    <citation type="submission" date="2020-07" db="EMBL/GenBank/DDBJ databases">
        <authorList>
            <person name="Hardmeier I.S."/>
            <person name="Aeberhard N."/>
            <person name="Qi W."/>
            <person name="Kraettli H."/>
            <person name="Fraefel C."/>
            <person name="Kubacki J."/>
        </authorList>
    </citation>
    <scope>NUCLEOTIDE SEQUENCE</scope>
    <source>
        <strain evidence="14">PNV1/Switzerland/2019/1</strain>
        <strain evidence="15">PPV2/Switzerland/2019/2</strain>
    </source>
</reference>
<comment type="subcellular location">
    <subcellularLocation>
        <location evidence="10">Host nucleus</location>
    </subcellularLocation>
    <text evidence="10">Accumulates in infected cells.</text>
</comment>
<evidence type="ECO:0000256" key="6">
    <source>
        <dbReference type="ARBA" id="ARBA00022723"/>
    </source>
</evidence>
<evidence type="ECO:0000313" key="15">
    <source>
        <dbReference type="EMBL" id="QRV11626.1"/>
    </source>
</evidence>
<feature type="binding site" evidence="10">
    <location>
        <position position="291"/>
    </location>
    <ligand>
        <name>Zn(2+)</name>
        <dbReference type="ChEBI" id="CHEBI:29105"/>
        <label>1</label>
    </ligand>
</feature>
<evidence type="ECO:0000256" key="10">
    <source>
        <dbReference type="HAMAP-Rule" id="MF_04054"/>
    </source>
</evidence>
<reference evidence="14" key="2">
    <citation type="journal article" date="2021" name="PLoS ONE">
        <title>Metagenomic analysis of fecal and tissue samples from 18 endemic bat species in Switzerland revealed a diverse virus composition including potentially zoonotic viruses.</title>
        <authorList>
            <person name="Hardmeier I."/>
            <person name="Aeberhard N."/>
            <person name="Qi W."/>
            <person name="Schoenbaechler K."/>
            <person name="Kraettli H."/>
            <person name="Hatt J.M."/>
            <person name="Fraefel C."/>
            <person name="Kubacki J."/>
        </authorList>
    </citation>
    <scope>NUCLEOTIDE SEQUENCE</scope>
    <source>
        <strain evidence="14">PNV1/Switzerland/2019/1</strain>
    </source>
</reference>
<feature type="binding site" evidence="10">
    <location>
        <position position="401"/>
    </location>
    <ligand>
        <name>Zn(2+)</name>
        <dbReference type="ChEBI" id="CHEBI:29105"/>
        <label>2</label>
    </ligand>
</feature>
<dbReference type="InterPro" id="IPR037540">
    <property type="entry name" value="ADV_DNB2"/>
</dbReference>
<dbReference type="GO" id="GO:0042025">
    <property type="term" value="C:host cell nucleus"/>
    <property type="evidence" value="ECO:0007669"/>
    <property type="project" value="UniProtKB-SubCell"/>
</dbReference>
<feature type="domain" description="Adenovirus DNA-binding zinc-binding" evidence="13">
    <location>
        <begin position="331"/>
        <end position="424"/>
    </location>
</feature>
<accession>A0A894JCE0</accession>
<evidence type="ECO:0000256" key="8">
    <source>
        <dbReference type="ARBA" id="ARBA00023109"/>
    </source>
</evidence>
<feature type="region of interest" description="C-terminal arm, DBP binding" evidence="10">
    <location>
        <begin position="447"/>
        <end position="461"/>
    </location>
</feature>
<dbReference type="EMBL" id="MT815927">
    <property type="protein sequence ID" value="QRV11589.1"/>
    <property type="molecule type" value="Genomic_DNA"/>
</dbReference>
<dbReference type="EMBL" id="MT815930">
    <property type="protein sequence ID" value="QRV11626.1"/>
    <property type="molecule type" value="Genomic_DNA"/>
</dbReference>
<feature type="region of interest" description="Disordered" evidence="11">
    <location>
        <begin position="1"/>
        <end position="33"/>
    </location>
</feature>
<keyword evidence="2 10" id="KW-0597">Phosphoprotein</keyword>
<dbReference type="InterPro" id="IPR036368">
    <property type="entry name" value="ADBP_zn-bd_sf"/>
</dbReference>
<evidence type="ECO:0000256" key="9">
    <source>
        <dbReference type="ARBA" id="ARBA00023125"/>
    </source>
</evidence>
<dbReference type="GO" id="GO:0019028">
    <property type="term" value="C:viral capsid"/>
    <property type="evidence" value="ECO:0007669"/>
    <property type="project" value="UniProtKB-UniRule"/>
</dbReference>
<feature type="binding site" evidence="10">
    <location>
        <position position="222"/>
    </location>
    <ligand>
        <name>Zn(2+)</name>
        <dbReference type="ChEBI" id="CHEBI:29105"/>
        <label>1</label>
    </ligand>
</feature>
<keyword evidence="9 10" id="KW-0238">DNA-binding</keyword>
<comment type="similarity">
    <text evidence="10">Belongs to the adenoviridae E2A DNA-binding protein family.</text>
</comment>
<dbReference type="Gene3D" id="1.10.269.10">
    <property type="entry name" value="Adenovirus DNA-binding, N-terminal domain"/>
    <property type="match status" value="1"/>
</dbReference>
<organism evidence="14">
    <name type="scientific">Bat mastadenovirus</name>
    <dbReference type="NCBI Taxonomy" id="740971"/>
    <lineage>
        <taxon>Viruses</taxon>
        <taxon>Varidnaviria</taxon>
        <taxon>Bamfordvirae</taxon>
        <taxon>Preplasmiviricota</taxon>
        <taxon>Polisuviricotina</taxon>
        <taxon>Pharingeaviricetes</taxon>
        <taxon>Rowavirales</taxon>
        <taxon>Adenoviridae</taxon>
        <taxon>Mastadenovirus</taxon>
        <taxon>Mastadenovirus asiensse</taxon>
    </lineage>
</organism>
<evidence type="ECO:0000256" key="5">
    <source>
        <dbReference type="ARBA" id="ARBA00022705"/>
    </source>
</evidence>
<evidence type="ECO:0000259" key="13">
    <source>
        <dbReference type="Pfam" id="PF03728"/>
    </source>
</evidence>
<gene>
    <name evidence="10" type="primary">DBP</name>
</gene>
<evidence type="ECO:0000256" key="7">
    <source>
        <dbReference type="ARBA" id="ARBA00022833"/>
    </source>
</evidence>
<dbReference type="Pfam" id="PF03728">
    <property type="entry name" value="Viral_DNA_Zn_bi"/>
    <property type="match status" value="2"/>
</dbReference>
<dbReference type="HAMAP" id="MF_04054">
    <property type="entry name" value="ADV_DNB2"/>
    <property type="match status" value="1"/>
</dbReference>
<evidence type="ECO:0000256" key="2">
    <source>
        <dbReference type="ARBA" id="ARBA00022553"/>
    </source>
</evidence>
<proteinExistence type="inferred from homology"/>
<dbReference type="Pfam" id="PF02236">
    <property type="entry name" value="Viral_DNA_bi"/>
    <property type="match status" value="1"/>
</dbReference>
<dbReference type="InterPro" id="IPR005376">
    <property type="entry name" value="Adenovirus_DNA-bd_zn-bd"/>
</dbReference>
<comment type="function">
    <text evidence="10">Plays a role in the elongation phase of viral strand displacement replication by unwinding the template in an ATP-independent fashion, employing its capacity to form multimers. Also enhances the rate of initiation. Released from template upon second strand synthesis. Assembles in complex with viral pTP, viral pol, host NFIA and host POU2F1/OCT1 on viral origin of replication. Covers the whole ssDNA genome during synthesis. The complementary strand synthesis induces its relese from DNA template. May inhibit cellular transcription mediated by the interaction between host SRCAP and CBP.</text>
</comment>
<keyword evidence="4 10" id="KW-0945">Host-virus interaction</keyword>
<evidence type="ECO:0000256" key="1">
    <source>
        <dbReference type="ARBA" id="ARBA00022518"/>
    </source>
</evidence>
<feature type="binding site" evidence="10">
    <location>
        <position position="275"/>
    </location>
    <ligand>
        <name>Zn(2+)</name>
        <dbReference type="ChEBI" id="CHEBI:29105"/>
        <label>1</label>
    </ligand>
</feature>
<sequence length="461" mass="50903">MSHKKVISESSSEEEAAAAPPVVPPKKRQRKELRGYQAMAEVTKRANAALEAAGGPPGQLYMQTFCGQRVDCDADGKVTFTKVEKGRSPGAPSVLPPEGGLVEELVKRSVAVRSAVSSDYKWQQGMELALKILLAYQVDHKDLTLLPDSGTLECFKKAVQGYLTSTKTVITYNFTNQKTFQHVTGRLLLDFVLKAAGVNTGINPSGCVVWAHGCQKQLMCLHGSPMLQKEQLVEMDVNSENAQRVLKENPEKTKIVSNRWGRNVVQMRNEDAYCCAMDANMTGGNFSGNSCGMSYTDGPKALVAFQQIMAFQQACYPKMTTAGSHMLIPIKCECNWNNQLPLLGRQTCKITPFALPSTEHIDRSLVDDSKMLATLDHPAMLVFQCCNPVYRNSKASPQKNCDFKISAVDMVACVQIAKQIWNACIGTPPPLKFPEFKWSNEYKYQSTILPQAQHDDDASLF</sequence>
<evidence type="ECO:0000256" key="4">
    <source>
        <dbReference type="ARBA" id="ARBA00022581"/>
    </source>
</evidence>
<feature type="domain" description="Adenovirus DNA-binding zinc-binding" evidence="13">
    <location>
        <begin position="220"/>
        <end position="319"/>
    </location>
</feature>
<dbReference type="Gene3D" id="3.90.148.10">
    <property type="entry name" value="Adenovirus DNA-binding, C-terminal domain superfamily/Adenovirus DNA-binding, zinc binding domain"/>
    <property type="match status" value="1"/>
</dbReference>
<keyword evidence="6 10" id="KW-0479">Metal-binding</keyword>
<dbReference type="InterPro" id="IPR003176">
    <property type="entry name" value="Adenovirus_DNA-bd_a"/>
</dbReference>
<keyword evidence="1 10" id="KW-0244">Early protein</keyword>
<keyword evidence="5 10" id="KW-0235">DNA replication</keyword>
<keyword evidence="7 10" id="KW-0862">Zinc</keyword>